<gene>
    <name evidence="2" type="ORF">K3148_13760</name>
</gene>
<keyword evidence="3" id="KW-1185">Reference proteome</keyword>
<keyword evidence="1" id="KW-0812">Transmembrane</keyword>
<reference evidence="2 3" key="1">
    <citation type="submission" date="2021-08" db="EMBL/GenBank/DDBJ databases">
        <title>Comparative Genomics Analysis of the Genus Qipengyuania Reveals Extensive Genetic Diversity and Metabolic Versatility, Including the Description of Fifteen Novel Species.</title>
        <authorList>
            <person name="Liu Y."/>
        </authorList>
    </citation>
    <scope>NUCLEOTIDE SEQUENCE [LARGE SCALE GENOMIC DNA]</scope>
    <source>
        <strain evidence="2 3">1NDH13</strain>
    </source>
</reference>
<dbReference type="Proteomes" id="UP000824281">
    <property type="component" value="Chromosome"/>
</dbReference>
<keyword evidence="1" id="KW-0472">Membrane</keyword>
<sequence>MEADEDYDEYEEVGESLSRKMRLAVIGVSILLGVLTLDALAAGTSMITPLPDGASFYASVTGAALGLLIGGYLWLTKPGMRGIRITLGMLIGFPLFIGAWSNMMLWRAVEHVHFDFSDAKWEQAAYPVEYFSTPSRRSFGFDRYSVEIDPFDVGGNTDIPLPEWQWEMYYLHRDSLCVVVEQRKSKGGHIQVKTDGSLKWSEPEPVQFVPCR</sequence>
<keyword evidence="1" id="KW-1133">Transmembrane helix</keyword>
<name>A0ABX8ZLG3_9SPHN</name>
<organism evidence="2 3">
    <name type="scientific">Qipengyuania aurantiaca</name>
    <dbReference type="NCBI Taxonomy" id="2867233"/>
    <lineage>
        <taxon>Bacteria</taxon>
        <taxon>Pseudomonadati</taxon>
        <taxon>Pseudomonadota</taxon>
        <taxon>Alphaproteobacteria</taxon>
        <taxon>Sphingomonadales</taxon>
        <taxon>Erythrobacteraceae</taxon>
        <taxon>Qipengyuania</taxon>
    </lineage>
</organism>
<protein>
    <submittedName>
        <fullName evidence="2">Uncharacterized protein</fullName>
    </submittedName>
</protein>
<evidence type="ECO:0000256" key="1">
    <source>
        <dbReference type="SAM" id="Phobius"/>
    </source>
</evidence>
<feature type="transmembrane region" description="Helical" evidence="1">
    <location>
        <begin position="54"/>
        <end position="75"/>
    </location>
</feature>
<dbReference type="RefSeq" id="WP_221425317.1">
    <property type="nucleotide sequence ID" value="NZ_CP081295.1"/>
</dbReference>
<feature type="transmembrane region" description="Helical" evidence="1">
    <location>
        <begin position="23"/>
        <end position="42"/>
    </location>
</feature>
<feature type="transmembrane region" description="Helical" evidence="1">
    <location>
        <begin position="87"/>
        <end position="106"/>
    </location>
</feature>
<proteinExistence type="predicted"/>
<evidence type="ECO:0000313" key="3">
    <source>
        <dbReference type="Proteomes" id="UP000824281"/>
    </source>
</evidence>
<evidence type="ECO:0000313" key="2">
    <source>
        <dbReference type="EMBL" id="QZD89840.1"/>
    </source>
</evidence>
<accession>A0ABX8ZLG3</accession>
<dbReference type="EMBL" id="CP081295">
    <property type="protein sequence ID" value="QZD89840.1"/>
    <property type="molecule type" value="Genomic_DNA"/>
</dbReference>